<dbReference type="Proteomes" id="UP000798488">
    <property type="component" value="Unassembled WGS sequence"/>
</dbReference>
<dbReference type="GO" id="GO:0046872">
    <property type="term" value="F:metal ion binding"/>
    <property type="evidence" value="ECO:0007669"/>
    <property type="project" value="UniProtKB-KW"/>
</dbReference>
<keyword evidence="4" id="KW-0479">Metal-binding</keyword>
<dbReference type="InterPro" id="IPR026591">
    <property type="entry name" value="Sirtuin_cat_small_dom_sf"/>
</dbReference>
<evidence type="ECO:0000256" key="4">
    <source>
        <dbReference type="PROSITE-ProRule" id="PRU00236"/>
    </source>
</evidence>
<dbReference type="CDD" id="cd01407">
    <property type="entry name" value="SIR2-fam"/>
    <property type="match status" value="1"/>
</dbReference>
<feature type="binding site" evidence="4">
    <location>
        <position position="158"/>
    </location>
    <ligand>
        <name>Zn(2+)</name>
        <dbReference type="ChEBI" id="CHEBI:29105"/>
    </ligand>
</feature>
<dbReference type="Gene3D" id="3.40.50.1220">
    <property type="entry name" value="TPP-binding domain"/>
    <property type="match status" value="1"/>
</dbReference>
<reference evidence="6" key="1">
    <citation type="submission" date="2016-02" db="EMBL/GenBank/DDBJ databases">
        <title>Draft Genome Sequence of Sporotomaculum syntrophicum Strain FB, a Syntrophic Benzoate Degrader.</title>
        <authorList>
            <person name="Nobu M.K."/>
            <person name="Narihiro T."/>
            <person name="Qiu Y.-L."/>
            <person name="Ohashi A."/>
            <person name="Liu W.-T."/>
            <person name="Yuji S."/>
        </authorList>
    </citation>
    <scope>NUCLEOTIDE SEQUENCE</scope>
    <source>
        <strain evidence="6">FB</strain>
    </source>
</reference>
<keyword evidence="7" id="KW-1185">Reference proteome</keyword>
<name>A0A9D3AWF9_9FIRM</name>
<dbReference type="GO" id="GO:0070403">
    <property type="term" value="F:NAD+ binding"/>
    <property type="evidence" value="ECO:0007669"/>
    <property type="project" value="InterPro"/>
</dbReference>
<evidence type="ECO:0000313" key="7">
    <source>
        <dbReference type="Proteomes" id="UP000798488"/>
    </source>
</evidence>
<feature type="binding site" evidence="4">
    <location>
        <position position="133"/>
    </location>
    <ligand>
        <name>Zn(2+)</name>
        <dbReference type="ChEBI" id="CHEBI:29105"/>
    </ligand>
</feature>
<dbReference type="InterPro" id="IPR029035">
    <property type="entry name" value="DHS-like_NAD/FAD-binding_dom"/>
</dbReference>
<keyword evidence="4" id="KW-0862">Zinc</keyword>
<dbReference type="NCBIfam" id="NF001753">
    <property type="entry name" value="PRK00481.1-3"/>
    <property type="match status" value="1"/>
</dbReference>
<evidence type="ECO:0000313" key="6">
    <source>
        <dbReference type="EMBL" id="KAF1085375.1"/>
    </source>
</evidence>
<dbReference type="EC" id="2.3.1.286" evidence="1"/>
<feature type="active site" description="Proton acceptor" evidence="4">
    <location>
        <position position="122"/>
    </location>
</feature>
<gene>
    <name evidence="6" type="primary">cobB_2</name>
    <name evidence="6" type="ORF">SPSYN_01511</name>
</gene>
<dbReference type="PANTHER" id="PTHR11085">
    <property type="entry name" value="NAD-DEPENDENT PROTEIN DEACYLASE SIRTUIN-5, MITOCHONDRIAL-RELATED"/>
    <property type="match status" value="1"/>
</dbReference>
<comment type="caution">
    <text evidence="6">The sequence shown here is derived from an EMBL/GenBank/DDBJ whole genome shotgun (WGS) entry which is preliminary data.</text>
</comment>
<protein>
    <recommendedName>
        <fullName evidence="1">protein acetyllysine N-acetyltransferase</fullName>
        <ecNumber evidence="1">2.3.1.286</ecNumber>
    </recommendedName>
</protein>
<dbReference type="PANTHER" id="PTHR11085:SF10">
    <property type="entry name" value="NAD-DEPENDENT PROTEIN DEACYLASE SIRTUIN-5, MITOCHONDRIAL-RELATED"/>
    <property type="match status" value="1"/>
</dbReference>
<dbReference type="Gene3D" id="3.30.1600.10">
    <property type="entry name" value="SIR2/SIRT2 'Small Domain"/>
    <property type="match status" value="1"/>
</dbReference>
<organism evidence="6 7">
    <name type="scientific">Sporotomaculum syntrophicum</name>
    <dbReference type="NCBI Taxonomy" id="182264"/>
    <lineage>
        <taxon>Bacteria</taxon>
        <taxon>Bacillati</taxon>
        <taxon>Bacillota</taxon>
        <taxon>Clostridia</taxon>
        <taxon>Eubacteriales</taxon>
        <taxon>Desulfallaceae</taxon>
        <taxon>Sporotomaculum</taxon>
    </lineage>
</organism>
<feature type="domain" description="Deacetylase sirtuin-type" evidence="5">
    <location>
        <begin position="1"/>
        <end position="248"/>
    </location>
</feature>
<evidence type="ECO:0000256" key="2">
    <source>
        <dbReference type="ARBA" id="ARBA00022679"/>
    </source>
</evidence>
<keyword evidence="3" id="KW-0520">NAD</keyword>
<dbReference type="Pfam" id="PF02146">
    <property type="entry name" value="SIR2"/>
    <property type="match status" value="1"/>
</dbReference>
<feature type="binding site" evidence="4">
    <location>
        <position position="130"/>
    </location>
    <ligand>
        <name>Zn(2+)</name>
        <dbReference type="ChEBI" id="CHEBI:29105"/>
    </ligand>
</feature>
<proteinExistence type="predicted"/>
<feature type="binding site" evidence="4">
    <location>
        <position position="155"/>
    </location>
    <ligand>
        <name>Zn(2+)</name>
        <dbReference type="ChEBI" id="CHEBI:29105"/>
    </ligand>
</feature>
<evidence type="ECO:0000256" key="1">
    <source>
        <dbReference type="ARBA" id="ARBA00012928"/>
    </source>
</evidence>
<dbReference type="PROSITE" id="PS50305">
    <property type="entry name" value="SIRTUIN"/>
    <property type="match status" value="1"/>
</dbReference>
<evidence type="ECO:0000259" key="5">
    <source>
        <dbReference type="PROSITE" id="PS50305"/>
    </source>
</evidence>
<dbReference type="InterPro" id="IPR050134">
    <property type="entry name" value="NAD-dep_sirtuin_deacylases"/>
</dbReference>
<dbReference type="GO" id="GO:0017136">
    <property type="term" value="F:histone deacetylase activity, NAD-dependent"/>
    <property type="evidence" value="ECO:0007669"/>
    <property type="project" value="TreeGrafter"/>
</dbReference>
<keyword evidence="6" id="KW-0378">Hydrolase</keyword>
<dbReference type="InterPro" id="IPR026590">
    <property type="entry name" value="Ssirtuin_cat_dom"/>
</dbReference>
<sequence>MLYENKIQEIVRLIKGSDKTFALTGAGISTESGIPDYRSPGTGLWEKQDPAKTASLSALRRDPAFFYSTNLKRWTAFNDAQPNTAHTALAQLEKMGLLDGVITQNIDSLHVKAGSKTVWEVHGHLRTCRCMDCRASHSFDHLVQSFDNGENPPRCLKCGGVLRPDVVLFEDQMNDDYYQVTFEISGCQLLLVVGSSLTVYPVAGLPSYAKEIVIINNTSTPYDNEAAVVVHESAGKVFRDIMHKLGVTL</sequence>
<dbReference type="SUPFAM" id="SSF52467">
    <property type="entry name" value="DHS-like NAD/FAD-binding domain"/>
    <property type="match status" value="1"/>
</dbReference>
<dbReference type="GO" id="GO:0016787">
    <property type="term" value="F:hydrolase activity"/>
    <property type="evidence" value="ECO:0007669"/>
    <property type="project" value="UniProtKB-KW"/>
</dbReference>
<dbReference type="AlphaFoldDB" id="A0A9D3AWF9"/>
<accession>A0A9D3AWF9</accession>
<dbReference type="InterPro" id="IPR003000">
    <property type="entry name" value="Sirtuin"/>
</dbReference>
<dbReference type="RefSeq" id="WP_202623760.1">
    <property type="nucleotide sequence ID" value="NZ_LSRS01000003.1"/>
</dbReference>
<keyword evidence="2" id="KW-0808">Transferase</keyword>
<dbReference type="EMBL" id="LSRS01000003">
    <property type="protein sequence ID" value="KAF1085375.1"/>
    <property type="molecule type" value="Genomic_DNA"/>
</dbReference>
<evidence type="ECO:0000256" key="3">
    <source>
        <dbReference type="ARBA" id="ARBA00023027"/>
    </source>
</evidence>